<dbReference type="InterPro" id="IPR012337">
    <property type="entry name" value="RNaseH-like_sf"/>
</dbReference>
<evidence type="ECO:0000259" key="1">
    <source>
        <dbReference type="Pfam" id="PF01609"/>
    </source>
</evidence>
<comment type="caution">
    <text evidence="3">The sequence shown here is derived from an EMBL/GenBank/DDBJ whole genome shotgun (WGS) entry which is preliminary data.</text>
</comment>
<feature type="domain" description="Transposase IS4-like" evidence="1">
    <location>
        <begin position="138"/>
        <end position="252"/>
    </location>
</feature>
<sequence>MRSSRPVPAELRFGERVRLGVLTEVITPQAVDDAVERAGAREKQRRLLPSRAMVYFVLALCLFSSADSAGPPGYRAVLRMLTEQLRHLPGWAMQRLPTSAALTRARQRLGPKALQLLFEDQCGHLAGDADRGAFAFGLRLTAWDGTVLDVPNTPENSRSFGHTGRPDVNLSWNPQLRVMALIECGTHALVDAAFDAVDRFSEHKLARRLLASLTEGTLLLADRNFAGHELWGLARATGAHLAWRIKKNLVFPPVRVLPDGSYLSIMRTPQENLRHGHARAEGRTLPGQPDGHLVRIIDYTVTV</sequence>
<keyword evidence="4" id="KW-1185">Reference proteome</keyword>
<dbReference type="Proteomes" id="UP001183246">
    <property type="component" value="Unassembled WGS sequence"/>
</dbReference>
<dbReference type="PANTHER" id="PTHR37529">
    <property type="entry name" value="TRANSPOSASE INSG FOR INSERTION SEQUENCE ELEMENT IS4-RELATED"/>
    <property type="match status" value="1"/>
</dbReference>
<proteinExistence type="predicted"/>
<dbReference type="Pfam" id="PF01609">
    <property type="entry name" value="DDE_Tnp_1"/>
    <property type="match status" value="1"/>
</dbReference>
<dbReference type="PANTHER" id="PTHR37529:SF1">
    <property type="entry name" value="TRANSPOSASE INSG FOR INSERTION SEQUENCE ELEMENT IS4-RELATED"/>
    <property type="match status" value="1"/>
</dbReference>
<organism evidence="3 4">
    <name type="scientific">Streptomyces litchfieldiae</name>
    <dbReference type="NCBI Taxonomy" id="3075543"/>
    <lineage>
        <taxon>Bacteria</taxon>
        <taxon>Bacillati</taxon>
        <taxon>Actinomycetota</taxon>
        <taxon>Actinomycetes</taxon>
        <taxon>Kitasatosporales</taxon>
        <taxon>Streptomycetaceae</taxon>
        <taxon>Streptomyces</taxon>
    </lineage>
</organism>
<dbReference type="Pfam" id="PF13006">
    <property type="entry name" value="Nterm_IS4"/>
    <property type="match status" value="1"/>
</dbReference>
<dbReference type="EMBL" id="JAVREL010000063">
    <property type="protein sequence ID" value="MDT0347798.1"/>
    <property type="molecule type" value="Genomic_DNA"/>
</dbReference>
<dbReference type="SUPFAM" id="SSF53098">
    <property type="entry name" value="Ribonuclease H-like"/>
    <property type="match status" value="1"/>
</dbReference>
<reference evidence="4" key="1">
    <citation type="submission" date="2023-07" db="EMBL/GenBank/DDBJ databases">
        <title>30 novel species of actinomycetes from the DSMZ collection.</title>
        <authorList>
            <person name="Nouioui I."/>
        </authorList>
    </citation>
    <scope>NUCLEOTIDE SEQUENCE [LARGE SCALE GENOMIC DNA]</scope>
    <source>
        <strain evidence="4">DSM 44938</strain>
    </source>
</reference>
<evidence type="ECO:0000313" key="4">
    <source>
        <dbReference type="Proteomes" id="UP001183246"/>
    </source>
</evidence>
<evidence type="ECO:0000313" key="3">
    <source>
        <dbReference type="EMBL" id="MDT0347798.1"/>
    </source>
</evidence>
<dbReference type="InterPro" id="IPR002559">
    <property type="entry name" value="Transposase_11"/>
</dbReference>
<dbReference type="InterPro" id="IPR024473">
    <property type="entry name" value="Transposases_IS4_N"/>
</dbReference>
<gene>
    <name evidence="3" type="ORF">RM590_35365</name>
</gene>
<name>A0ABU2N405_9ACTN</name>
<feature type="non-terminal residue" evidence="3">
    <location>
        <position position="303"/>
    </location>
</feature>
<evidence type="ECO:0000259" key="2">
    <source>
        <dbReference type="Pfam" id="PF13006"/>
    </source>
</evidence>
<feature type="domain" description="Transposase IS4 N-terminal" evidence="2">
    <location>
        <begin position="17"/>
        <end position="119"/>
    </location>
</feature>
<accession>A0ABU2N405</accession>
<protein>
    <submittedName>
        <fullName evidence="3">Transposase domain-containing protein</fullName>
    </submittedName>
</protein>